<keyword evidence="7" id="KW-0862">Zinc</keyword>
<feature type="transmembrane region" description="Helical" evidence="8">
    <location>
        <begin position="114"/>
        <end position="137"/>
    </location>
</feature>
<dbReference type="EMBL" id="JAACXV010000215">
    <property type="protein sequence ID" value="KAF7281872.1"/>
    <property type="molecule type" value="Genomic_DNA"/>
</dbReference>
<feature type="transmembrane region" description="Helical" evidence="8">
    <location>
        <begin position="206"/>
        <end position="223"/>
    </location>
</feature>
<keyword evidence="6 8" id="KW-0472">Membrane</keyword>
<evidence type="ECO:0000256" key="1">
    <source>
        <dbReference type="ARBA" id="ARBA00004651"/>
    </source>
</evidence>
<accession>A0A834IMP7</accession>
<name>A0A834IMP7_RHYFE</name>
<evidence type="ECO:0008006" key="11">
    <source>
        <dbReference type="Google" id="ProtNLM"/>
    </source>
</evidence>
<organism evidence="9 10">
    <name type="scientific">Rhynchophorus ferrugineus</name>
    <name type="common">Red palm weevil</name>
    <name type="synonym">Curculio ferrugineus</name>
    <dbReference type="NCBI Taxonomy" id="354439"/>
    <lineage>
        <taxon>Eukaryota</taxon>
        <taxon>Metazoa</taxon>
        <taxon>Ecdysozoa</taxon>
        <taxon>Arthropoda</taxon>
        <taxon>Hexapoda</taxon>
        <taxon>Insecta</taxon>
        <taxon>Pterygota</taxon>
        <taxon>Neoptera</taxon>
        <taxon>Endopterygota</taxon>
        <taxon>Coleoptera</taxon>
        <taxon>Polyphaga</taxon>
        <taxon>Cucujiformia</taxon>
        <taxon>Curculionidae</taxon>
        <taxon>Dryophthorinae</taxon>
        <taxon>Rhynchophorus</taxon>
    </lineage>
</organism>
<dbReference type="GO" id="GO:0140911">
    <property type="term" value="F:pore-forming activity"/>
    <property type="evidence" value="ECO:0007669"/>
    <property type="project" value="InterPro"/>
</dbReference>
<evidence type="ECO:0000256" key="8">
    <source>
        <dbReference type="SAM" id="Phobius"/>
    </source>
</evidence>
<dbReference type="OrthoDB" id="186812at2759"/>
<feature type="transmembrane region" description="Helical" evidence="8">
    <location>
        <begin position="153"/>
        <end position="169"/>
    </location>
</feature>
<evidence type="ECO:0000256" key="7">
    <source>
        <dbReference type="PIRSR" id="PIRSR604254-1"/>
    </source>
</evidence>
<keyword evidence="5 8" id="KW-1133">Transmembrane helix</keyword>
<reference evidence="9" key="1">
    <citation type="submission" date="2020-08" db="EMBL/GenBank/DDBJ databases">
        <title>Genome sequencing and assembly of the red palm weevil Rhynchophorus ferrugineus.</title>
        <authorList>
            <person name="Dias G.B."/>
            <person name="Bergman C.M."/>
            <person name="Manee M."/>
        </authorList>
    </citation>
    <scope>NUCLEOTIDE SEQUENCE</scope>
    <source>
        <strain evidence="9">AA-2017</strain>
        <tissue evidence="9">Whole larva</tissue>
    </source>
</reference>
<keyword evidence="3" id="KW-1003">Cell membrane</keyword>
<feature type="binding site" evidence="7">
    <location>
        <position position="132"/>
    </location>
    <ligand>
        <name>Zn(2+)</name>
        <dbReference type="ChEBI" id="CHEBI:29105"/>
    </ligand>
</feature>
<dbReference type="NCBIfam" id="TIGR01065">
    <property type="entry name" value="hlyIII"/>
    <property type="match status" value="1"/>
</dbReference>
<proteinExistence type="inferred from homology"/>
<dbReference type="Pfam" id="PF03006">
    <property type="entry name" value="HlyIII"/>
    <property type="match status" value="1"/>
</dbReference>
<evidence type="ECO:0000256" key="4">
    <source>
        <dbReference type="ARBA" id="ARBA00022692"/>
    </source>
</evidence>
<feature type="transmembrane region" description="Helical" evidence="8">
    <location>
        <begin position="229"/>
        <end position="248"/>
    </location>
</feature>
<sequence length="292" mass="34003">MLIGYCNSFLCCNFAFVLRGSLGSLDFFVHLIGMLSDSATIKKYFHVDAKLLGLERLKSIKWMNKKALPKEQYQPAYIEHVANIITHAVWIFPSILGASELYRRSHNEAQTVSAFVYGMTLISLFSISTSFHSFFYCNEYRKMKNILHRCDRAMIYIFIAGSYFPWLTIEQLPLEGWSSHMRWIIWIMAFLGVMYQQLFHEKYKRLEIIFYLVMGVCPVLPIISEHYFLGMMELTLGGILYVTGVVFFKCDGVIPFAHAIWHLFVATAAYFHYYAILNYLYPVMSIPPELFP</sequence>
<feature type="binding site" evidence="7">
    <location>
        <position position="262"/>
    </location>
    <ligand>
        <name>Zn(2+)</name>
        <dbReference type="ChEBI" id="CHEBI:29105"/>
    </ligand>
</feature>
<evidence type="ECO:0000313" key="10">
    <source>
        <dbReference type="Proteomes" id="UP000625711"/>
    </source>
</evidence>
<feature type="transmembrane region" description="Helical" evidence="8">
    <location>
        <begin position="260"/>
        <end position="281"/>
    </location>
</feature>
<protein>
    <recommendedName>
        <fullName evidence="11">Monocyte to macrophage differentiation factor 2</fullName>
    </recommendedName>
</protein>
<gene>
    <name evidence="9" type="ORF">GWI33_004073</name>
</gene>
<evidence type="ECO:0000256" key="6">
    <source>
        <dbReference type="ARBA" id="ARBA00023136"/>
    </source>
</evidence>
<comment type="similarity">
    <text evidence="2">Belongs to the ADIPOR family.</text>
</comment>
<dbReference type="GO" id="GO:0046872">
    <property type="term" value="F:metal ion binding"/>
    <property type="evidence" value="ECO:0007669"/>
    <property type="project" value="UniProtKB-KW"/>
</dbReference>
<comment type="subcellular location">
    <subcellularLocation>
        <location evidence="1">Cell membrane</location>
        <topology evidence="1">Multi-pass membrane protein</topology>
    </subcellularLocation>
</comment>
<evidence type="ECO:0000256" key="2">
    <source>
        <dbReference type="ARBA" id="ARBA00007018"/>
    </source>
</evidence>
<dbReference type="GO" id="GO:0005886">
    <property type="term" value="C:plasma membrane"/>
    <property type="evidence" value="ECO:0007669"/>
    <property type="project" value="UniProtKB-SubCell"/>
</dbReference>
<keyword evidence="10" id="KW-1185">Reference proteome</keyword>
<keyword evidence="4 8" id="KW-0812">Transmembrane</keyword>
<evidence type="ECO:0000256" key="3">
    <source>
        <dbReference type="ARBA" id="ARBA00022475"/>
    </source>
</evidence>
<dbReference type="AlphaFoldDB" id="A0A834IMP7"/>
<keyword evidence="7" id="KW-0479">Metal-binding</keyword>
<dbReference type="InterPro" id="IPR005744">
    <property type="entry name" value="Hy-lIII"/>
</dbReference>
<dbReference type="PANTHER" id="PTHR20855:SF3">
    <property type="entry name" value="LD03007P"/>
    <property type="match status" value="1"/>
</dbReference>
<dbReference type="InterPro" id="IPR004254">
    <property type="entry name" value="AdipoR/HlyIII-related"/>
</dbReference>
<dbReference type="Proteomes" id="UP000625711">
    <property type="component" value="Unassembled WGS sequence"/>
</dbReference>
<dbReference type="PANTHER" id="PTHR20855">
    <property type="entry name" value="ADIPOR/PROGESTIN RECEPTOR-RELATED"/>
    <property type="match status" value="1"/>
</dbReference>
<comment type="caution">
    <text evidence="9">The sequence shown here is derived from an EMBL/GenBank/DDBJ whole genome shotgun (WGS) entry which is preliminary data.</text>
</comment>
<feature type="binding site" evidence="7">
    <location>
        <position position="258"/>
    </location>
    <ligand>
        <name>Zn(2+)</name>
        <dbReference type="ChEBI" id="CHEBI:29105"/>
    </ligand>
</feature>
<evidence type="ECO:0000313" key="9">
    <source>
        <dbReference type="EMBL" id="KAF7281872.1"/>
    </source>
</evidence>
<evidence type="ECO:0000256" key="5">
    <source>
        <dbReference type="ARBA" id="ARBA00022989"/>
    </source>
</evidence>
<feature type="transmembrane region" description="Helical" evidence="8">
    <location>
        <begin position="181"/>
        <end position="199"/>
    </location>
</feature>